<keyword evidence="8" id="KW-1185">Reference proteome</keyword>
<protein>
    <submittedName>
        <fullName evidence="7">TetR/AcrR family transcriptional regulator C-terminal domain-containing protein</fullName>
    </submittedName>
</protein>
<proteinExistence type="predicted"/>
<keyword evidence="3 5" id="KW-0238">DNA-binding</keyword>
<dbReference type="InterPro" id="IPR001647">
    <property type="entry name" value="HTH_TetR"/>
</dbReference>
<dbReference type="Gene3D" id="1.10.357.10">
    <property type="entry name" value="Tetracycline Repressor, domain 2"/>
    <property type="match status" value="1"/>
</dbReference>
<organism evidence="7 8">
    <name type="scientific">Microtetraspora glauca</name>
    <dbReference type="NCBI Taxonomy" id="1996"/>
    <lineage>
        <taxon>Bacteria</taxon>
        <taxon>Bacillati</taxon>
        <taxon>Actinomycetota</taxon>
        <taxon>Actinomycetes</taxon>
        <taxon>Streptosporangiales</taxon>
        <taxon>Streptosporangiaceae</taxon>
        <taxon>Microtetraspora</taxon>
    </lineage>
</organism>
<evidence type="ECO:0000256" key="3">
    <source>
        <dbReference type="ARBA" id="ARBA00023125"/>
    </source>
</evidence>
<reference evidence="7 8" key="1">
    <citation type="submission" date="2024-06" db="EMBL/GenBank/DDBJ databases">
        <title>The Natural Products Discovery Center: Release of the First 8490 Sequenced Strains for Exploring Actinobacteria Biosynthetic Diversity.</title>
        <authorList>
            <person name="Kalkreuter E."/>
            <person name="Kautsar S.A."/>
            <person name="Yang D."/>
            <person name="Bader C.D."/>
            <person name="Teijaro C.N."/>
            <person name="Fluegel L."/>
            <person name="Davis C.M."/>
            <person name="Simpson J.R."/>
            <person name="Lauterbach L."/>
            <person name="Steele A.D."/>
            <person name="Gui C."/>
            <person name="Meng S."/>
            <person name="Li G."/>
            <person name="Viehrig K."/>
            <person name="Ye F."/>
            <person name="Su P."/>
            <person name="Kiefer A.F."/>
            <person name="Nichols A."/>
            <person name="Cepeda A.J."/>
            <person name="Yan W."/>
            <person name="Fan B."/>
            <person name="Jiang Y."/>
            <person name="Adhikari A."/>
            <person name="Zheng C.-J."/>
            <person name="Schuster L."/>
            <person name="Cowan T.M."/>
            <person name="Smanski M.J."/>
            <person name="Chevrette M.G."/>
            <person name="De Carvalho L.P.S."/>
            <person name="Shen B."/>
        </authorList>
    </citation>
    <scope>NUCLEOTIDE SEQUENCE [LARGE SCALE GENOMIC DNA]</scope>
    <source>
        <strain evidence="7 8">NPDC050100</strain>
    </source>
</reference>
<feature type="domain" description="HTH tetR-type" evidence="6">
    <location>
        <begin position="12"/>
        <end position="72"/>
    </location>
</feature>
<dbReference type="PANTHER" id="PTHR30055">
    <property type="entry name" value="HTH-TYPE TRANSCRIPTIONAL REGULATOR RUTR"/>
    <property type="match status" value="1"/>
</dbReference>
<accession>A0ABV3GMM0</accession>
<dbReference type="Proteomes" id="UP001551675">
    <property type="component" value="Unassembled WGS sequence"/>
</dbReference>
<dbReference type="PRINTS" id="PR00400">
    <property type="entry name" value="TETREPRESSOR"/>
</dbReference>
<comment type="caution">
    <text evidence="7">The sequence shown here is derived from an EMBL/GenBank/DDBJ whole genome shotgun (WGS) entry which is preliminary data.</text>
</comment>
<sequence>MRRRVGRPATPVLSREIIARAALGLIDDAGAEGFSLAALAQRLGVRPSSFYNHVTGKDDILAAVRELVSDSIDASMFSRLPWDEAMVQWAHGYRAAFAAHPPAISLLATLPITGALRTLRMYEQVVVGLERGGWPAEMIIPVMVSVESFILGSALDMVAPPDMFDSGPLAAEAPSFAATVRARDDAAAARRCPPADLSFEVGLGAIVDGLRRVLPTLTG</sequence>
<dbReference type="SUPFAM" id="SSF48498">
    <property type="entry name" value="Tetracyclin repressor-like, C-terminal domain"/>
    <property type="match status" value="1"/>
</dbReference>
<dbReference type="InterPro" id="IPR003012">
    <property type="entry name" value="Tet_transcr_reg_TetR"/>
</dbReference>
<evidence type="ECO:0000313" key="8">
    <source>
        <dbReference type="Proteomes" id="UP001551675"/>
    </source>
</evidence>
<dbReference type="InterPro" id="IPR036271">
    <property type="entry name" value="Tet_transcr_reg_TetR-rel_C_sf"/>
</dbReference>
<dbReference type="InterPro" id="IPR009057">
    <property type="entry name" value="Homeodomain-like_sf"/>
</dbReference>
<dbReference type="InterPro" id="IPR050109">
    <property type="entry name" value="HTH-type_TetR-like_transc_reg"/>
</dbReference>
<evidence type="ECO:0000313" key="7">
    <source>
        <dbReference type="EMBL" id="MEV0972887.1"/>
    </source>
</evidence>
<dbReference type="SUPFAM" id="SSF46689">
    <property type="entry name" value="Homeodomain-like"/>
    <property type="match status" value="1"/>
</dbReference>
<evidence type="ECO:0000256" key="1">
    <source>
        <dbReference type="ARBA" id="ARBA00022491"/>
    </source>
</evidence>
<evidence type="ECO:0000259" key="6">
    <source>
        <dbReference type="PROSITE" id="PS50977"/>
    </source>
</evidence>
<dbReference type="PANTHER" id="PTHR30055:SF151">
    <property type="entry name" value="TRANSCRIPTIONAL REGULATORY PROTEIN"/>
    <property type="match status" value="1"/>
</dbReference>
<dbReference type="RefSeq" id="WP_358138282.1">
    <property type="nucleotide sequence ID" value="NZ_JBFALK010000019.1"/>
</dbReference>
<dbReference type="InterPro" id="IPR004111">
    <property type="entry name" value="Repressor_TetR_C"/>
</dbReference>
<keyword evidence="1" id="KW-0678">Repressor</keyword>
<evidence type="ECO:0000256" key="2">
    <source>
        <dbReference type="ARBA" id="ARBA00023015"/>
    </source>
</evidence>
<evidence type="ECO:0000256" key="4">
    <source>
        <dbReference type="ARBA" id="ARBA00023163"/>
    </source>
</evidence>
<dbReference type="Pfam" id="PF02909">
    <property type="entry name" value="TetR_C_1"/>
    <property type="match status" value="1"/>
</dbReference>
<keyword evidence="2" id="KW-0805">Transcription regulation</keyword>
<dbReference type="PROSITE" id="PS50977">
    <property type="entry name" value="HTH_TETR_2"/>
    <property type="match status" value="1"/>
</dbReference>
<dbReference type="EMBL" id="JBFALK010000019">
    <property type="protein sequence ID" value="MEV0972887.1"/>
    <property type="molecule type" value="Genomic_DNA"/>
</dbReference>
<evidence type="ECO:0000256" key="5">
    <source>
        <dbReference type="PROSITE-ProRule" id="PRU00335"/>
    </source>
</evidence>
<name>A0ABV3GMM0_MICGL</name>
<dbReference type="Pfam" id="PF00440">
    <property type="entry name" value="TetR_N"/>
    <property type="match status" value="1"/>
</dbReference>
<keyword evidence="4" id="KW-0804">Transcription</keyword>
<gene>
    <name evidence="7" type="ORF">AB0I59_30140</name>
</gene>
<feature type="DNA-binding region" description="H-T-H motif" evidence="5">
    <location>
        <begin position="35"/>
        <end position="54"/>
    </location>
</feature>